<evidence type="ECO:0000313" key="1">
    <source>
        <dbReference type="EMBL" id="GIJ05871.1"/>
    </source>
</evidence>
<dbReference type="InterPro" id="IPR023393">
    <property type="entry name" value="START-like_dom_sf"/>
</dbReference>
<name>A0A8J3YBY0_9ACTN</name>
<sequence>MSRQAVRGMSAPPEVVFSTATDPDRTAAWLPGGVDTAPEPGNLTVRLTGAADGLLSVRPGDAGGSSVELEVGGPDPDDLLRALAREVEDNFNAG</sequence>
<reference evidence="1" key="1">
    <citation type="submission" date="2021-01" db="EMBL/GenBank/DDBJ databases">
        <title>Whole genome shotgun sequence of Spirilliplanes yamanashiensis NBRC 15828.</title>
        <authorList>
            <person name="Komaki H."/>
            <person name="Tamura T."/>
        </authorList>
    </citation>
    <scope>NUCLEOTIDE SEQUENCE</scope>
    <source>
        <strain evidence="1">NBRC 15828</strain>
    </source>
</reference>
<accession>A0A8J3YBY0</accession>
<gene>
    <name evidence="1" type="ORF">Sya03_52230</name>
</gene>
<comment type="caution">
    <text evidence="1">The sequence shown here is derived from an EMBL/GenBank/DDBJ whole genome shotgun (WGS) entry which is preliminary data.</text>
</comment>
<dbReference type="SUPFAM" id="SSF55961">
    <property type="entry name" value="Bet v1-like"/>
    <property type="match status" value="1"/>
</dbReference>
<proteinExistence type="predicted"/>
<organism evidence="1 2">
    <name type="scientific">Spirilliplanes yamanashiensis</name>
    <dbReference type="NCBI Taxonomy" id="42233"/>
    <lineage>
        <taxon>Bacteria</taxon>
        <taxon>Bacillati</taxon>
        <taxon>Actinomycetota</taxon>
        <taxon>Actinomycetes</taxon>
        <taxon>Micromonosporales</taxon>
        <taxon>Micromonosporaceae</taxon>
        <taxon>Spirilliplanes</taxon>
    </lineage>
</organism>
<dbReference type="AlphaFoldDB" id="A0A8J3YBY0"/>
<dbReference type="Proteomes" id="UP000652013">
    <property type="component" value="Unassembled WGS sequence"/>
</dbReference>
<keyword evidence="2" id="KW-1185">Reference proteome</keyword>
<dbReference type="Gene3D" id="3.30.530.20">
    <property type="match status" value="1"/>
</dbReference>
<protein>
    <submittedName>
        <fullName evidence="1">Uncharacterized protein</fullName>
    </submittedName>
</protein>
<evidence type="ECO:0000313" key="2">
    <source>
        <dbReference type="Proteomes" id="UP000652013"/>
    </source>
</evidence>
<dbReference type="EMBL" id="BOOY01000036">
    <property type="protein sequence ID" value="GIJ05871.1"/>
    <property type="molecule type" value="Genomic_DNA"/>
</dbReference>